<dbReference type="PANTHER" id="PTHR39160">
    <property type="entry name" value="CELL WALL-BINDING PROTEIN YOCH"/>
    <property type="match status" value="1"/>
</dbReference>
<dbReference type="Gene3D" id="3.10.350.10">
    <property type="entry name" value="LysM domain"/>
    <property type="match status" value="1"/>
</dbReference>
<dbReference type="RefSeq" id="WP_327999134.1">
    <property type="nucleotide sequence ID" value="NZ_JARTFR010000001.1"/>
</dbReference>
<dbReference type="CDD" id="cd00118">
    <property type="entry name" value="LysM"/>
    <property type="match status" value="1"/>
</dbReference>
<dbReference type="InterPro" id="IPR036779">
    <property type="entry name" value="LysM_dom_sf"/>
</dbReference>
<dbReference type="InterPro" id="IPR018392">
    <property type="entry name" value="LysM"/>
</dbReference>
<name>A0ABU6NVV2_9BACI</name>
<comment type="caution">
    <text evidence="4">The sequence shown here is derived from an EMBL/GenBank/DDBJ whole genome shotgun (WGS) entry which is preliminary data.</text>
</comment>
<dbReference type="SUPFAM" id="SSF54106">
    <property type="entry name" value="LysM domain"/>
    <property type="match status" value="1"/>
</dbReference>
<dbReference type="CDD" id="cd22786">
    <property type="entry name" value="DPBB_YuiC-like"/>
    <property type="match status" value="1"/>
</dbReference>
<keyword evidence="5" id="KW-1185">Reference proteome</keyword>
<feature type="chain" id="PRO_5046158929" evidence="2">
    <location>
        <begin position="25"/>
        <end position="180"/>
    </location>
</feature>
<dbReference type="SUPFAM" id="SSF50685">
    <property type="entry name" value="Barwin-like endoglucanases"/>
    <property type="match status" value="1"/>
</dbReference>
<evidence type="ECO:0000256" key="2">
    <source>
        <dbReference type="SAM" id="SignalP"/>
    </source>
</evidence>
<proteinExistence type="predicted"/>
<accession>A0ABU6NVV2</accession>
<keyword evidence="1 2" id="KW-0732">Signal</keyword>
<feature type="signal peptide" evidence="2">
    <location>
        <begin position="1"/>
        <end position="24"/>
    </location>
</feature>
<dbReference type="Pfam" id="PF06725">
    <property type="entry name" value="3D"/>
    <property type="match status" value="1"/>
</dbReference>
<dbReference type="InterPro" id="IPR051933">
    <property type="entry name" value="Resuscitation_pf_RpfB"/>
</dbReference>
<evidence type="ECO:0000313" key="5">
    <source>
        <dbReference type="Proteomes" id="UP001342826"/>
    </source>
</evidence>
<reference evidence="4 5" key="1">
    <citation type="submission" date="2023-03" db="EMBL/GenBank/DDBJ databases">
        <title>Bacillus Genome Sequencing.</title>
        <authorList>
            <person name="Dunlap C."/>
        </authorList>
    </citation>
    <scope>NUCLEOTIDE SEQUENCE [LARGE SCALE GENOMIC DNA]</scope>
    <source>
        <strain evidence="4 5">NRS-1717</strain>
    </source>
</reference>
<protein>
    <submittedName>
        <fullName evidence="4">3D domain-containing protein</fullName>
    </submittedName>
</protein>
<dbReference type="Gene3D" id="2.40.40.10">
    <property type="entry name" value="RlpA-like domain"/>
    <property type="match status" value="1"/>
</dbReference>
<organism evidence="4 5">
    <name type="scientific">Metabacillus fastidiosus</name>
    <dbReference type="NCBI Taxonomy" id="1458"/>
    <lineage>
        <taxon>Bacteria</taxon>
        <taxon>Bacillati</taxon>
        <taxon>Bacillota</taxon>
        <taxon>Bacilli</taxon>
        <taxon>Bacillales</taxon>
        <taxon>Bacillaceae</taxon>
        <taxon>Metabacillus</taxon>
    </lineage>
</organism>
<gene>
    <name evidence="4" type="ORF">P9271_06770</name>
</gene>
<evidence type="ECO:0000313" key="4">
    <source>
        <dbReference type="EMBL" id="MED4401035.1"/>
    </source>
</evidence>
<feature type="domain" description="LysM" evidence="3">
    <location>
        <begin position="27"/>
        <end position="70"/>
    </location>
</feature>
<evidence type="ECO:0000259" key="3">
    <source>
        <dbReference type="PROSITE" id="PS51782"/>
    </source>
</evidence>
<dbReference type="PANTHER" id="PTHR39160:SF4">
    <property type="entry name" value="RESUSCITATION-PROMOTING FACTOR RPFB"/>
    <property type="match status" value="1"/>
</dbReference>
<dbReference type="SMART" id="SM00257">
    <property type="entry name" value="LysM"/>
    <property type="match status" value="1"/>
</dbReference>
<dbReference type="InterPro" id="IPR010611">
    <property type="entry name" value="3D_dom"/>
</dbReference>
<dbReference type="InterPro" id="IPR036908">
    <property type="entry name" value="RlpA-like_sf"/>
</dbReference>
<dbReference type="Proteomes" id="UP001342826">
    <property type="component" value="Unassembled WGS sequence"/>
</dbReference>
<dbReference type="Pfam" id="PF01476">
    <property type="entry name" value="LysM"/>
    <property type="match status" value="1"/>
</dbReference>
<dbReference type="PROSITE" id="PS51782">
    <property type="entry name" value="LYSM"/>
    <property type="match status" value="1"/>
</dbReference>
<evidence type="ECO:0000256" key="1">
    <source>
        <dbReference type="ARBA" id="ARBA00022729"/>
    </source>
</evidence>
<sequence>MRKLFFTMFTAFIIAIAFTGTASAAAKEVTVKKGDTLYKIAKEHGVSVKDIKKWNNLNSDIIKPNDKLVLEEEKSKEVASTQESVQELTVTASAYTASCKGCSGITATGINLKKNSDKKVIAVDPKVIPLGTEVHVEGYGNAIAADTGGAIKGKRIDVFFPSKRDALNWGKKSVKVTILN</sequence>
<dbReference type="EMBL" id="JARTFS010000005">
    <property type="protein sequence ID" value="MED4401035.1"/>
    <property type="molecule type" value="Genomic_DNA"/>
</dbReference>